<dbReference type="SUPFAM" id="SSF52540">
    <property type="entry name" value="P-loop containing nucleoside triphosphate hydrolases"/>
    <property type="match status" value="1"/>
</dbReference>
<dbReference type="PIRSF" id="PIRSF005813">
    <property type="entry name" value="MSH2"/>
    <property type="match status" value="1"/>
</dbReference>
<evidence type="ECO:0000259" key="6">
    <source>
        <dbReference type="SMART" id="SM00533"/>
    </source>
</evidence>
<dbReference type="GO" id="GO:0007131">
    <property type="term" value="P:reciprocal meiotic recombination"/>
    <property type="evidence" value="ECO:0000318"/>
    <property type="project" value="GO_Central"/>
</dbReference>
<dbReference type="PANTHER" id="PTHR11361">
    <property type="entry name" value="DNA MISMATCH REPAIR PROTEIN MUTS FAMILY MEMBER"/>
    <property type="match status" value="1"/>
</dbReference>
<gene>
    <name evidence="8" type="ORF">MARPO_0001s0167</name>
</gene>
<dbReference type="Pfam" id="PF05190">
    <property type="entry name" value="MutS_IV"/>
    <property type="match status" value="1"/>
</dbReference>
<reference evidence="9" key="1">
    <citation type="journal article" date="2017" name="Cell">
        <title>Insights into land plant evolution garnered from the Marchantia polymorpha genome.</title>
        <authorList>
            <person name="Bowman J.L."/>
            <person name="Kohchi T."/>
            <person name="Yamato K.T."/>
            <person name="Jenkins J."/>
            <person name="Shu S."/>
            <person name="Ishizaki K."/>
            <person name="Yamaoka S."/>
            <person name="Nishihama R."/>
            <person name="Nakamura Y."/>
            <person name="Berger F."/>
            <person name="Adam C."/>
            <person name="Aki S.S."/>
            <person name="Althoff F."/>
            <person name="Araki T."/>
            <person name="Arteaga-Vazquez M.A."/>
            <person name="Balasubrmanian S."/>
            <person name="Barry K."/>
            <person name="Bauer D."/>
            <person name="Boehm C.R."/>
            <person name="Briginshaw L."/>
            <person name="Caballero-Perez J."/>
            <person name="Catarino B."/>
            <person name="Chen F."/>
            <person name="Chiyoda S."/>
            <person name="Chovatia M."/>
            <person name="Davies K.M."/>
            <person name="Delmans M."/>
            <person name="Demura T."/>
            <person name="Dierschke T."/>
            <person name="Dolan L."/>
            <person name="Dorantes-Acosta A.E."/>
            <person name="Eklund D.M."/>
            <person name="Florent S.N."/>
            <person name="Flores-Sandoval E."/>
            <person name="Fujiyama A."/>
            <person name="Fukuzawa H."/>
            <person name="Galik B."/>
            <person name="Grimanelli D."/>
            <person name="Grimwood J."/>
            <person name="Grossniklaus U."/>
            <person name="Hamada T."/>
            <person name="Haseloff J."/>
            <person name="Hetherington A.J."/>
            <person name="Higo A."/>
            <person name="Hirakawa Y."/>
            <person name="Hundley H.N."/>
            <person name="Ikeda Y."/>
            <person name="Inoue K."/>
            <person name="Inoue S.I."/>
            <person name="Ishida S."/>
            <person name="Jia Q."/>
            <person name="Kakita M."/>
            <person name="Kanazawa T."/>
            <person name="Kawai Y."/>
            <person name="Kawashima T."/>
            <person name="Kennedy M."/>
            <person name="Kinose K."/>
            <person name="Kinoshita T."/>
            <person name="Kohara Y."/>
            <person name="Koide E."/>
            <person name="Komatsu K."/>
            <person name="Kopischke S."/>
            <person name="Kubo M."/>
            <person name="Kyozuka J."/>
            <person name="Lagercrantz U."/>
            <person name="Lin S.S."/>
            <person name="Lindquist E."/>
            <person name="Lipzen A.M."/>
            <person name="Lu C.W."/>
            <person name="De Luna E."/>
            <person name="Martienssen R.A."/>
            <person name="Minamino N."/>
            <person name="Mizutani M."/>
            <person name="Mizutani M."/>
            <person name="Mochizuki N."/>
            <person name="Monte I."/>
            <person name="Mosher R."/>
            <person name="Nagasaki H."/>
            <person name="Nakagami H."/>
            <person name="Naramoto S."/>
            <person name="Nishitani K."/>
            <person name="Ohtani M."/>
            <person name="Okamoto T."/>
            <person name="Okumura M."/>
            <person name="Phillips J."/>
            <person name="Pollak B."/>
            <person name="Reinders A."/>
            <person name="Rovekamp M."/>
            <person name="Sano R."/>
            <person name="Sawa S."/>
            <person name="Schmid M.W."/>
            <person name="Shirakawa M."/>
            <person name="Solano R."/>
            <person name="Spunde A."/>
            <person name="Suetsugu N."/>
            <person name="Sugano S."/>
            <person name="Sugiyama A."/>
            <person name="Sun R."/>
            <person name="Suzuki Y."/>
            <person name="Takenaka M."/>
            <person name="Takezawa D."/>
            <person name="Tomogane H."/>
            <person name="Tsuzuki M."/>
            <person name="Ueda T."/>
            <person name="Umeda M."/>
            <person name="Ward J.M."/>
            <person name="Watanabe Y."/>
            <person name="Yazaki K."/>
            <person name="Yokoyama R."/>
            <person name="Yoshitake Y."/>
            <person name="Yotsui I."/>
            <person name="Zachgo S."/>
            <person name="Schmutz J."/>
        </authorList>
    </citation>
    <scope>NUCLEOTIDE SEQUENCE [LARGE SCALE GENOMIC DNA]</scope>
    <source>
        <strain evidence="9">Tak-1</strain>
    </source>
</reference>
<dbReference type="SUPFAM" id="SSF48334">
    <property type="entry name" value="DNA repair protein MutS, domain III"/>
    <property type="match status" value="1"/>
</dbReference>
<keyword evidence="2" id="KW-0547">Nucleotide-binding</keyword>
<dbReference type="OMA" id="TVYMKTI"/>
<dbReference type="Pfam" id="PF05192">
    <property type="entry name" value="MutS_III"/>
    <property type="match status" value="1"/>
</dbReference>
<keyword evidence="9" id="KW-1185">Reference proteome</keyword>
<dbReference type="SMART" id="SM00534">
    <property type="entry name" value="MUTSac"/>
    <property type="match status" value="1"/>
</dbReference>
<keyword evidence="5" id="KW-0469">Meiosis</keyword>
<evidence type="ECO:0000256" key="1">
    <source>
        <dbReference type="ARBA" id="ARBA00006271"/>
    </source>
</evidence>
<dbReference type="Gramene" id="Mp1g18290.1">
    <property type="protein sequence ID" value="Mp1g18290.1.cds"/>
    <property type="gene ID" value="Mp1g18290"/>
</dbReference>
<dbReference type="GO" id="GO:0010777">
    <property type="term" value="P:meiotic mismatch repair involved in reciprocal meiotic recombination"/>
    <property type="evidence" value="ECO:0007669"/>
    <property type="project" value="EnsemblPlants"/>
</dbReference>
<evidence type="ECO:0000256" key="5">
    <source>
        <dbReference type="ARBA" id="ARBA00023254"/>
    </source>
</evidence>
<dbReference type="GO" id="GO:0000794">
    <property type="term" value="C:condensed nuclear chromosome"/>
    <property type="evidence" value="ECO:0007669"/>
    <property type="project" value="EnsemblPlants"/>
</dbReference>
<dbReference type="Gene3D" id="1.10.1420.10">
    <property type="match status" value="2"/>
</dbReference>
<name>A0A2R6XVM1_MARPO</name>
<dbReference type="InterPro" id="IPR045076">
    <property type="entry name" value="MutS"/>
</dbReference>
<dbReference type="SMART" id="SM00533">
    <property type="entry name" value="MUTSd"/>
    <property type="match status" value="1"/>
</dbReference>
<dbReference type="Proteomes" id="UP000244005">
    <property type="component" value="Unassembled WGS sequence"/>
</dbReference>
<comment type="similarity">
    <text evidence="1">Belongs to the DNA mismatch repair MutS family.</text>
</comment>
<keyword evidence="4" id="KW-0238">DNA-binding</keyword>
<dbReference type="GO" id="GO:0007129">
    <property type="term" value="P:homologous chromosome pairing at meiosis"/>
    <property type="evidence" value="ECO:0007669"/>
    <property type="project" value="EnsemblPlants"/>
</dbReference>
<organism evidence="8 9">
    <name type="scientific">Marchantia polymorpha</name>
    <name type="common">Common liverwort</name>
    <name type="synonym">Marchantia aquatica</name>
    <dbReference type="NCBI Taxonomy" id="3197"/>
    <lineage>
        <taxon>Eukaryota</taxon>
        <taxon>Viridiplantae</taxon>
        <taxon>Streptophyta</taxon>
        <taxon>Embryophyta</taxon>
        <taxon>Marchantiophyta</taxon>
        <taxon>Marchantiopsida</taxon>
        <taxon>Marchantiidae</taxon>
        <taxon>Marchantiales</taxon>
        <taxon>Marchantiaceae</taxon>
        <taxon>Marchantia</taxon>
    </lineage>
</organism>
<dbReference type="Gene3D" id="3.30.420.110">
    <property type="entry name" value="MutS, connector domain"/>
    <property type="match status" value="1"/>
</dbReference>
<dbReference type="GO" id="GO:0043073">
    <property type="term" value="C:germ cell nucleus"/>
    <property type="evidence" value="ECO:0007669"/>
    <property type="project" value="EnsemblPlants"/>
</dbReference>
<dbReference type="OrthoDB" id="276261at2759"/>
<evidence type="ECO:0000256" key="2">
    <source>
        <dbReference type="ARBA" id="ARBA00022741"/>
    </source>
</evidence>
<feature type="domain" description="DNA mismatch repair protein MutS core" evidence="6">
    <location>
        <begin position="190"/>
        <end position="530"/>
    </location>
</feature>
<dbReference type="InterPro" id="IPR036187">
    <property type="entry name" value="DNA_mismatch_repair_MutS_sf"/>
</dbReference>
<proteinExistence type="inferred from homology"/>
<dbReference type="PANTHER" id="PTHR11361:SF21">
    <property type="entry name" value="MUTS PROTEIN HOMOLOG 4"/>
    <property type="match status" value="1"/>
</dbReference>
<dbReference type="InterPro" id="IPR036678">
    <property type="entry name" value="MutS_con_dom_sf"/>
</dbReference>
<dbReference type="GO" id="GO:0005634">
    <property type="term" value="C:nucleus"/>
    <property type="evidence" value="ECO:0000318"/>
    <property type="project" value="GO_Central"/>
</dbReference>
<evidence type="ECO:0000256" key="4">
    <source>
        <dbReference type="ARBA" id="ARBA00023125"/>
    </source>
</evidence>
<evidence type="ECO:0008006" key="10">
    <source>
        <dbReference type="Google" id="ProtNLM"/>
    </source>
</evidence>
<dbReference type="AlphaFoldDB" id="A0A2R6XVM1"/>
<dbReference type="InterPro" id="IPR011184">
    <property type="entry name" value="DNA_mismatch_repair_Msh2"/>
</dbReference>
<feature type="domain" description="DNA mismatch repair proteins mutS family" evidence="7">
    <location>
        <begin position="546"/>
        <end position="616"/>
    </location>
</feature>
<dbReference type="GO" id="GO:0140664">
    <property type="term" value="F:ATP-dependent DNA damage sensor activity"/>
    <property type="evidence" value="ECO:0007669"/>
    <property type="project" value="InterPro"/>
</dbReference>
<evidence type="ECO:0000259" key="7">
    <source>
        <dbReference type="SMART" id="SM00534"/>
    </source>
</evidence>
<dbReference type="Pfam" id="PF00488">
    <property type="entry name" value="MutS_V"/>
    <property type="match status" value="1"/>
</dbReference>
<dbReference type="GO" id="GO:0003690">
    <property type="term" value="F:double-stranded DNA binding"/>
    <property type="evidence" value="ECO:0000318"/>
    <property type="project" value="GO_Central"/>
</dbReference>
<accession>A0A2R6XVM1</accession>
<dbReference type="EMBL" id="KZ772673">
    <property type="protein sequence ID" value="PTQ50126.1"/>
    <property type="molecule type" value="Genomic_DNA"/>
</dbReference>
<keyword evidence="3" id="KW-0067">ATP-binding</keyword>
<dbReference type="InterPro" id="IPR027417">
    <property type="entry name" value="P-loop_NTPase"/>
</dbReference>
<dbReference type="InterPro" id="IPR000432">
    <property type="entry name" value="DNA_mismatch_repair_MutS_C"/>
</dbReference>
<dbReference type="Gene3D" id="3.40.50.300">
    <property type="entry name" value="P-loop containing nucleotide triphosphate hydrolases"/>
    <property type="match status" value="1"/>
</dbReference>
<evidence type="ECO:0000313" key="8">
    <source>
        <dbReference type="EMBL" id="PTQ50126.1"/>
    </source>
</evidence>
<sequence length="616" mass="68741">MESEKSDSDTRYVLGIIENRVKEVGVAALDLRRASLHLSQFIETSRSYQNIVTLLQYFDPKVIIIPSNSSAPDGMIGLTALLERCSNARKVELVRGFFDDTKGATMLQNVAAKETRAIFSENYHKQFYLCLGAAAAVLKWIEVEHGFIITKNSLQITFNGSFDHMSIDATSIENLEVIEPLVLDSIKQKRNRSSLYNMLNTTKTVGGARLLRANLLQPLKDIETITTRLDSLDELTNNEQLFFGLSDVIQKFPKDTDRVLCSFCFRQKKGSVDTTASTRRSQVLVAAIILLKEALDLLPLLSKVLQDAKSSLLCNIRASLSSNSAYSVLKERISEVISDDAMHARSAFTARTQQCFAVKYGVDCMLDLARKSFCTTSEAIHELGIKYQKEFDMPKLRLVYNQRQGFHIVISESDLQQNCLPNVFLQVVKRGKNFCCSTDELMSLNSRNQEAAAECYVRTEQCLEDLINYISGDVRSLALLAESLSLLDMMVNSFANTIITKLPAVYTRPDFTENGPIAIEAGRHPLLESIQFEDFVPNNTFMSEATNLVIITGPNMSGKSTHLRQVALITIMAHIGCYVPAGFASFRIVDHIFTRIGTGDNLELNASTVTYISIKS</sequence>
<dbReference type="InterPro" id="IPR007696">
    <property type="entry name" value="DNA_mismatch_repair_MutS_core"/>
</dbReference>
<dbReference type="GO" id="GO:0005524">
    <property type="term" value="F:ATP binding"/>
    <property type="evidence" value="ECO:0007669"/>
    <property type="project" value="UniProtKB-KW"/>
</dbReference>
<evidence type="ECO:0000313" key="9">
    <source>
        <dbReference type="Proteomes" id="UP000244005"/>
    </source>
</evidence>
<dbReference type="InterPro" id="IPR007861">
    <property type="entry name" value="DNA_mismatch_repair_MutS_clamp"/>
</dbReference>
<evidence type="ECO:0000256" key="3">
    <source>
        <dbReference type="ARBA" id="ARBA00022840"/>
    </source>
</evidence>
<protein>
    <recommendedName>
        <fullName evidence="10">DNA mismatch repair protein MutS core domain-containing protein</fullName>
    </recommendedName>
</protein>
<dbReference type="GO" id="GO:0030983">
    <property type="term" value="F:mismatched DNA binding"/>
    <property type="evidence" value="ECO:0007669"/>
    <property type="project" value="InterPro"/>
</dbReference>